<dbReference type="EMBL" id="JANFXK010000002">
    <property type="protein sequence ID" value="MCQ4635750.1"/>
    <property type="molecule type" value="Genomic_DNA"/>
</dbReference>
<proteinExistence type="predicted"/>
<evidence type="ECO:0000313" key="2">
    <source>
        <dbReference type="Proteomes" id="UP001524502"/>
    </source>
</evidence>
<organism evidence="1 2">
    <name type="scientific">Anaerovorax odorimutans</name>
    <dbReference type="NCBI Taxonomy" id="109327"/>
    <lineage>
        <taxon>Bacteria</taxon>
        <taxon>Bacillati</taxon>
        <taxon>Bacillota</taxon>
        <taxon>Clostridia</taxon>
        <taxon>Peptostreptococcales</taxon>
        <taxon>Anaerovoracaceae</taxon>
        <taxon>Anaerovorax</taxon>
    </lineage>
</organism>
<sequence length="42" mass="4937">MEKKEAKADLFSTFLGLAAQFIVKFPENKIRKPLKPTHFIRF</sequence>
<keyword evidence="2" id="KW-1185">Reference proteome</keyword>
<dbReference type="Proteomes" id="UP001524502">
    <property type="component" value="Unassembled WGS sequence"/>
</dbReference>
<gene>
    <name evidence="1" type="ORF">NE619_03345</name>
</gene>
<name>A0ABT1RKP2_9FIRM</name>
<accession>A0ABT1RKP2</accession>
<comment type="caution">
    <text evidence="1">The sequence shown here is derived from an EMBL/GenBank/DDBJ whole genome shotgun (WGS) entry which is preliminary data.</text>
</comment>
<reference evidence="1 2" key="1">
    <citation type="submission" date="2022-06" db="EMBL/GenBank/DDBJ databases">
        <title>Isolation of gut microbiota from human fecal samples.</title>
        <authorList>
            <person name="Pamer E.G."/>
            <person name="Barat B."/>
            <person name="Waligurski E."/>
            <person name="Medina S."/>
            <person name="Paddock L."/>
            <person name="Mostad J."/>
        </authorList>
    </citation>
    <scope>NUCLEOTIDE SEQUENCE [LARGE SCALE GENOMIC DNA]</scope>
    <source>
        <strain evidence="1 2">SL.3.17</strain>
    </source>
</reference>
<evidence type="ECO:0000313" key="1">
    <source>
        <dbReference type="EMBL" id="MCQ4635750.1"/>
    </source>
</evidence>
<protein>
    <submittedName>
        <fullName evidence="1">Uncharacterized protein</fullName>
    </submittedName>
</protein>